<gene>
    <name evidence="3" type="ORF">FOE78_04460</name>
</gene>
<dbReference type="Pfam" id="PF00589">
    <property type="entry name" value="Phage_integrase"/>
    <property type="match status" value="1"/>
</dbReference>
<dbReference type="OrthoDB" id="3773913at2"/>
<dbReference type="GO" id="GO:0015074">
    <property type="term" value="P:DNA integration"/>
    <property type="evidence" value="ECO:0007669"/>
    <property type="project" value="InterPro"/>
</dbReference>
<dbReference type="InterPro" id="IPR002104">
    <property type="entry name" value="Integrase_catalytic"/>
</dbReference>
<feature type="domain" description="Tyr recombinase" evidence="2">
    <location>
        <begin position="277"/>
        <end position="496"/>
    </location>
</feature>
<organism evidence="3 4">
    <name type="scientific">Microlunatus elymi</name>
    <dbReference type="NCBI Taxonomy" id="2596828"/>
    <lineage>
        <taxon>Bacteria</taxon>
        <taxon>Bacillati</taxon>
        <taxon>Actinomycetota</taxon>
        <taxon>Actinomycetes</taxon>
        <taxon>Propionibacteriales</taxon>
        <taxon>Propionibacteriaceae</taxon>
        <taxon>Microlunatus</taxon>
    </lineage>
</organism>
<evidence type="ECO:0000259" key="2">
    <source>
        <dbReference type="PROSITE" id="PS51898"/>
    </source>
</evidence>
<evidence type="ECO:0000313" key="3">
    <source>
        <dbReference type="EMBL" id="QDP95260.1"/>
    </source>
</evidence>
<name>A0A516PVS5_9ACTN</name>
<dbReference type="Proteomes" id="UP000319263">
    <property type="component" value="Chromosome"/>
</dbReference>
<dbReference type="GO" id="GO:0006310">
    <property type="term" value="P:DNA recombination"/>
    <property type="evidence" value="ECO:0007669"/>
    <property type="project" value="UniProtKB-KW"/>
</dbReference>
<dbReference type="SUPFAM" id="SSF56349">
    <property type="entry name" value="DNA breaking-rejoining enzymes"/>
    <property type="match status" value="1"/>
</dbReference>
<sequence>MTGAPRGTRHGASNSRTATYESAEVILNSGSRSMKKEALADLSYDVRIQNLEKRRNRDGKITSFRVCWRINKRLHRRSFPSRSLADAFRSELMGAAKRGEVFRSDTGEPASWDRPKQQITWFTFAEGYAAAKWQQASPNYRRGIAEALIDSTEAFITKDSRPDQERLRAAMRWAFSTKIIDPSAEPDKSIVDAASWLRKNTVGMDVLGDRSTGGKLVRAALVRLSQRKDGTRAAANTTNRKRMVLHNAFDHACESGLLLVNPLTYVKWTRPRSVSAVDPRVVVNSDQAKRFLDAVERHSERGARLKAFFGCMYYAGLRPEEAAALRVTNLATLPDEPNTWGEFHLTHSIPRSGSRWTESGMPRELAPLKHRAVGDTRSVPMHPELARMLRHHLATYGPAPDGHIFIGAHGGAVTDRTYLKIFHEARAAALTPEEAASPLLDVPYSLRHAAVSTWLKATGDPAQVAAWAGHSVLVLLRVYAKCVSGAGSESLQKILDATQS</sequence>
<dbReference type="EMBL" id="CP041692">
    <property type="protein sequence ID" value="QDP95260.1"/>
    <property type="molecule type" value="Genomic_DNA"/>
</dbReference>
<dbReference type="PANTHER" id="PTHR30349">
    <property type="entry name" value="PHAGE INTEGRASE-RELATED"/>
    <property type="match status" value="1"/>
</dbReference>
<dbReference type="Gene3D" id="1.10.443.10">
    <property type="entry name" value="Intergrase catalytic core"/>
    <property type="match status" value="1"/>
</dbReference>
<evidence type="ECO:0000313" key="4">
    <source>
        <dbReference type="Proteomes" id="UP000319263"/>
    </source>
</evidence>
<dbReference type="PROSITE" id="PS51898">
    <property type="entry name" value="TYR_RECOMBINASE"/>
    <property type="match status" value="1"/>
</dbReference>
<dbReference type="GO" id="GO:0003677">
    <property type="term" value="F:DNA binding"/>
    <property type="evidence" value="ECO:0007669"/>
    <property type="project" value="InterPro"/>
</dbReference>
<dbReference type="PANTHER" id="PTHR30349:SF64">
    <property type="entry name" value="PROPHAGE INTEGRASE INTD-RELATED"/>
    <property type="match status" value="1"/>
</dbReference>
<reference evidence="3 4" key="1">
    <citation type="submission" date="2019-07" db="EMBL/GenBank/DDBJ databases">
        <title>Microlunatus dokdonensis sp. nov. isolated from the rhizospheric soil of the wild plant Elymus tsukushiensis.</title>
        <authorList>
            <person name="Ghim S.-Y."/>
            <person name="Hwang Y.-J."/>
            <person name="Son J.-S."/>
            <person name="Shin J.-H."/>
        </authorList>
    </citation>
    <scope>NUCLEOTIDE SEQUENCE [LARGE SCALE GENOMIC DNA]</scope>
    <source>
        <strain evidence="3 4">KUDC0627</strain>
    </source>
</reference>
<protein>
    <submittedName>
        <fullName evidence="3">Tyrosine-type recombinase/integrase</fullName>
    </submittedName>
</protein>
<accession>A0A516PVS5</accession>
<dbReference type="InterPro" id="IPR050090">
    <property type="entry name" value="Tyrosine_recombinase_XerCD"/>
</dbReference>
<proteinExistence type="predicted"/>
<dbReference type="InterPro" id="IPR013762">
    <property type="entry name" value="Integrase-like_cat_sf"/>
</dbReference>
<dbReference type="InterPro" id="IPR011010">
    <property type="entry name" value="DNA_brk_join_enz"/>
</dbReference>
<dbReference type="AlphaFoldDB" id="A0A516PVS5"/>
<keyword evidence="4" id="KW-1185">Reference proteome</keyword>
<dbReference type="KEGG" id="mik:FOE78_04460"/>
<keyword evidence="1" id="KW-0233">DNA recombination</keyword>
<evidence type="ECO:0000256" key="1">
    <source>
        <dbReference type="ARBA" id="ARBA00023172"/>
    </source>
</evidence>